<name>A0A1C5GPW9_9ACTN</name>
<evidence type="ECO:0000256" key="3">
    <source>
        <dbReference type="SAM" id="SignalP"/>
    </source>
</evidence>
<feature type="compositionally biased region" description="Low complexity" evidence="2">
    <location>
        <begin position="55"/>
        <end position="77"/>
    </location>
</feature>
<dbReference type="Proteomes" id="UP000198217">
    <property type="component" value="Chromosome I"/>
</dbReference>
<dbReference type="InterPro" id="IPR009003">
    <property type="entry name" value="Peptidase_S1_PA"/>
</dbReference>
<dbReference type="GO" id="GO:0004252">
    <property type="term" value="F:serine-type endopeptidase activity"/>
    <property type="evidence" value="ECO:0007669"/>
    <property type="project" value="InterPro"/>
</dbReference>
<evidence type="ECO:0000259" key="4">
    <source>
        <dbReference type="PROSITE" id="PS50240"/>
    </source>
</evidence>
<keyword evidence="1" id="KW-0378">Hydrolase</keyword>
<keyword evidence="1" id="KW-0720">Serine protease</keyword>
<dbReference type="Gene3D" id="3.30.300.50">
    <property type="match status" value="1"/>
</dbReference>
<feature type="region of interest" description="Disordered" evidence="2">
    <location>
        <begin position="24"/>
        <end position="81"/>
    </location>
</feature>
<dbReference type="SUPFAM" id="SSF50494">
    <property type="entry name" value="Trypsin-like serine proteases"/>
    <property type="match status" value="1"/>
</dbReference>
<protein>
    <submittedName>
        <fullName evidence="5">Streptogrisin C</fullName>
    </submittedName>
</protein>
<dbReference type="InterPro" id="IPR001254">
    <property type="entry name" value="Trypsin_dom"/>
</dbReference>
<dbReference type="InterPro" id="IPR035070">
    <property type="entry name" value="Streptogrisin_prodomain"/>
</dbReference>
<dbReference type="InterPro" id="IPR033116">
    <property type="entry name" value="TRYPSIN_SER"/>
</dbReference>
<gene>
    <name evidence="5" type="ORF">GA0070609_0163</name>
</gene>
<dbReference type="AlphaFoldDB" id="A0A1C5GPW9"/>
<keyword evidence="3" id="KW-0732">Signal</keyword>
<organism evidence="5 6">
    <name type="scientific">Micromonospora echinaurantiaca</name>
    <dbReference type="NCBI Taxonomy" id="47857"/>
    <lineage>
        <taxon>Bacteria</taxon>
        <taxon>Bacillati</taxon>
        <taxon>Actinomycetota</taxon>
        <taxon>Actinomycetes</taxon>
        <taxon>Micromonosporales</taxon>
        <taxon>Micromonosporaceae</taxon>
        <taxon>Micromonospora</taxon>
    </lineage>
</organism>
<dbReference type="PROSITE" id="PS00134">
    <property type="entry name" value="TRYPSIN_HIS"/>
    <property type="match status" value="1"/>
</dbReference>
<proteinExistence type="predicted"/>
<feature type="signal peptide" evidence="3">
    <location>
        <begin position="1"/>
        <end position="21"/>
    </location>
</feature>
<dbReference type="Pfam" id="PF00089">
    <property type="entry name" value="Trypsin"/>
    <property type="match status" value="1"/>
</dbReference>
<evidence type="ECO:0000256" key="2">
    <source>
        <dbReference type="SAM" id="MobiDB-lite"/>
    </source>
</evidence>
<reference evidence="5 6" key="1">
    <citation type="submission" date="2016-06" db="EMBL/GenBank/DDBJ databases">
        <authorList>
            <person name="Kjaerup R.B."/>
            <person name="Dalgaard T.S."/>
            <person name="Juul-Madsen H.R."/>
        </authorList>
    </citation>
    <scope>NUCLEOTIDE SEQUENCE [LARGE SCALE GENOMIC DNA]</scope>
    <source>
        <strain evidence="5 6">DSM 43904</strain>
    </source>
</reference>
<keyword evidence="1" id="KW-0645">Protease</keyword>
<evidence type="ECO:0000313" key="5">
    <source>
        <dbReference type="EMBL" id="SCG35850.1"/>
    </source>
</evidence>
<feature type="compositionally biased region" description="Low complexity" evidence="2">
    <location>
        <begin position="32"/>
        <end position="43"/>
    </location>
</feature>
<feature type="domain" description="Peptidase S1" evidence="4">
    <location>
        <begin position="233"/>
        <end position="499"/>
    </location>
</feature>
<sequence length="516" mass="52469">MIIAGLATAVCVLGTTAVVLASGADREPAGGPPAAATTGTADADPGEPAGTAGLGAARPSTAPGSAAAAGAARPADAVAKDGPASTSYLRARYRVGADEAARRLALQELSAPLAEELTTRFPDQYAGMWLDQAGGGVLTIAATDPAPLRAAVAGLPDAAHVKVVPVRHSLRQLTAGTTRLASALDATAGSDVVVDVQANEVAVLTGDVVAADDPRLADALGAAGVPARARTRLPAGTVQKACDPRYCAQAPMRGGIRLDVPRDDDTVGGCTSGFNLRARSGAYYVLTAGHCVVGGRHQEQDRTWHQFLGPKVPIGVESTSPVLAENATFPNDYAVIPYQPGAADRWAYPRRATTDPVNLVNYWCVSDNPNCTDEEGSRDVPITGYVAASAVQVGWIVCATGSAYTPKAGETYVDSGAGAGYVPGTRCGEVFGKASGGIDVYICARPGDSGGPLFVESTGTALGILSTGDPGQGACTNPNERNYYAPVSTILDRVNARTGLGFQLPTRGPLLGPIAP</sequence>
<keyword evidence="6" id="KW-1185">Reference proteome</keyword>
<accession>A0A1C5GPW9</accession>
<dbReference type="PROSITE" id="PS50240">
    <property type="entry name" value="TRYPSIN_DOM"/>
    <property type="match status" value="1"/>
</dbReference>
<dbReference type="InterPro" id="IPR043504">
    <property type="entry name" value="Peptidase_S1_PA_chymotrypsin"/>
</dbReference>
<dbReference type="InterPro" id="IPR018114">
    <property type="entry name" value="TRYPSIN_HIS"/>
</dbReference>
<dbReference type="CDD" id="cd21112">
    <property type="entry name" value="alphaLP-like"/>
    <property type="match status" value="1"/>
</dbReference>
<feature type="chain" id="PRO_5038850145" evidence="3">
    <location>
        <begin position="22"/>
        <end position="516"/>
    </location>
</feature>
<evidence type="ECO:0000256" key="1">
    <source>
        <dbReference type="RuleBase" id="RU363034"/>
    </source>
</evidence>
<dbReference type="Gene3D" id="2.40.10.10">
    <property type="entry name" value="Trypsin-like serine proteases"/>
    <property type="match status" value="2"/>
</dbReference>
<dbReference type="PROSITE" id="PS00135">
    <property type="entry name" value="TRYPSIN_SER"/>
    <property type="match status" value="1"/>
</dbReference>
<dbReference type="GO" id="GO:0006508">
    <property type="term" value="P:proteolysis"/>
    <property type="evidence" value="ECO:0007669"/>
    <property type="project" value="UniProtKB-KW"/>
</dbReference>
<dbReference type="EMBL" id="LT607750">
    <property type="protein sequence ID" value="SCG35850.1"/>
    <property type="molecule type" value="Genomic_DNA"/>
</dbReference>
<evidence type="ECO:0000313" key="6">
    <source>
        <dbReference type="Proteomes" id="UP000198217"/>
    </source>
</evidence>